<dbReference type="GeneID" id="94551663"/>
<name>A0A6G7WEL1_9LACT</name>
<protein>
    <recommendedName>
        <fullName evidence="1">KOW domain-containing protein</fullName>
    </recommendedName>
</protein>
<evidence type="ECO:0000313" key="3">
    <source>
        <dbReference type="Proteomes" id="UP000501830"/>
    </source>
</evidence>
<dbReference type="KEGG" id="jpo:G7058_00140"/>
<dbReference type="AlphaFoldDB" id="A0A6G7WEL1"/>
<dbReference type="EMBL" id="CP049889">
    <property type="protein sequence ID" value="QIK50608.1"/>
    <property type="molecule type" value="Genomic_DNA"/>
</dbReference>
<dbReference type="SUPFAM" id="SSF50104">
    <property type="entry name" value="Translation proteins SH3-like domain"/>
    <property type="match status" value="1"/>
</dbReference>
<evidence type="ECO:0000313" key="2">
    <source>
        <dbReference type="EMBL" id="QIK50608.1"/>
    </source>
</evidence>
<evidence type="ECO:0000259" key="1">
    <source>
        <dbReference type="SMART" id="SM00739"/>
    </source>
</evidence>
<organism evidence="2 3">
    <name type="scientific">Jeotgalibaca porci</name>
    <dbReference type="NCBI Taxonomy" id="1868793"/>
    <lineage>
        <taxon>Bacteria</taxon>
        <taxon>Bacillati</taxon>
        <taxon>Bacillota</taxon>
        <taxon>Bacilli</taxon>
        <taxon>Lactobacillales</taxon>
        <taxon>Carnobacteriaceae</taxon>
        <taxon>Jeotgalibaca</taxon>
    </lineage>
</organism>
<dbReference type="RefSeq" id="WP_166061651.1">
    <property type="nucleotide sequence ID" value="NZ_CP049889.1"/>
</dbReference>
<dbReference type="Proteomes" id="UP000501830">
    <property type="component" value="Chromosome"/>
</dbReference>
<proteinExistence type="predicted"/>
<dbReference type="InterPro" id="IPR008991">
    <property type="entry name" value="Translation_prot_SH3-like_sf"/>
</dbReference>
<keyword evidence="3" id="KW-1185">Reference proteome</keyword>
<accession>A0A6G7WEL1</accession>
<reference evidence="2 3" key="1">
    <citation type="journal article" date="2017" name="Int. J. Syst. Evol. Microbiol.">
        <title>Jeotgalibaca porci sp. nov. and Jeotgalibaca arthritidis sp. nov., isolated from pigs, and emended description of the genus Jeotgalibaca.</title>
        <authorList>
            <person name="Zamora L."/>
            <person name="Perez-Sancho M."/>
            <person name="Dominguez L."/>
            <person name="Fernandez-Garayzabal J.F."/>
            <person name="Vela A.I."/>
        </authorList>
    </citation>
    <scope>NUCLEOTIDE SEQUENCE [LARGE SCALE GENOMIC DNA]</scope>
    <source>
        <strain evidence="2 3">CCUG 69148</strain>
    </source>
</reference>
<dbReference type="SMART" id="SM00739">
    <property type="entry name" value="KOW"/>
    <property type="match status" value="1"/>
</dbReference>
<sequence length="52" mass="5905">MDKQIKVGDKVFVKVGKMAGTYAVVSSVQDKFVYLRHLVTNIEFRCKIEDVA</sequence>
<gene>
    <name evidence="2" type="ORF">G7058_00140</name>
</gene>
<dbReference type="InterPro" id="IPR005824">
    <property type="entry name" value="KOW"/>
</dbReference>
<feature type="domain" description="KOW" evidence="1">
    <location>
        <begin position="4"/>
        <end position="31"/>
    </location>
</feature>